<feature type="compositionally biased region" description="Basic and acidic residues" evidence="1">
    <location>
        <begin position="507"/>
        <end position="523"/>
    </location>
</feature>
<dbReference type="GeneID" id="26904762"/>
<feature type="compositionally biased region" description="Polar residues" evidence="1">
    <location>
        <begin position="119"/>
        <end position="128"/>
    </location>
</feature>
<dbReference type="VEuPathDB" id="TriTrypDB:LpyrH10_07_2780"/>
<comment type="caution">
    <text evidence="2">The sequence shown here is derived from an EMBL/GenBank/DDBJ whole genome shotgun (WGS) entry which is preliminary data.</text>
</comment>
<feature type="compositionally biased region" description="Basic and acidic residues" evidence="1">
    <location>
        <begin position="100"/>
        <end position="114"/>
    </location>
</feature>
<gene>
    <name evidence="2" type="ORF">ABB37_04471</name>
</gene>
<feature type="region of interest" description="Disordered" evidence="1">
    <location>
        <begin position="100"/>
        <end position="162"/>
    </location>
</feature>
<dbReference type="Proteomes" id="UP000037923">
    <property type="component" value="Unassembled WGS sequence"/>
</dbReference>
<feature type="region of interest" description="Disordered" evidence="1">
    <location>
        <begin position="235"/>
        <end position="259"/>
    </location>
</feature>
<feature type="compositionally biased region" description="Low complexity" evidence="1">
    <location>
        <begin position="302"/>
        <end position="318"/>
    </location>
</feature>
<dbReference type="EMBL" id="LGTL01000007">
    <property type="protein sequence ID" value="KPA81121.1"/>
    <property type="molecule type" value="Genomic_DNA"/>
</dbReference>
<proteinExistence type="predicted"/>
<feature type="compositionally biased region" description="Polar residues" evidence="1">
    <location>
        <begin position="488"/>
        <end position="506"/>
    </location>
</feature>
<name>A0A0N0VFG7_LEPPY</name>
<feature type="compositionally biased region" description="Polar residues" evidence="1">
    <location>
        <begin position="141"/>
        <end position="150"/>
    </location>
</feature>
<dbReference type="AlphaFoldDB" id="A0A0N0VFG7"/>
<evidence type="ECO:0000313" key="3">
    <source>
        <dbReference type="Proteomes" id="UP000037923"/>
    </source>
</evidence>
<sequence>MISRHPNSNALPSLSVDAAAADRSTTTTTDPPFFTLISADEVAYTFALTPYMCTRSLYLQTAKEVGAAEGAVPVGSAQAVRDYVSYLQYLDLRAQLSAELEKGRDRPTSNKENRGSLVVSPTTASSSAEVRRQTHAAAGQDNHTSVSNLRQQQQQQTGARRATDDEWLAPFLREESLLSSSILDSIAGEMHLSCGEGSEPVGYEVKPLDCDRTYAQHAQELRGRLTVESLSAFRGGATPADQEDAGFDGRGERTRGDANHGLAVGVAASGVYTSENANEPAASTYVDAEDVRLQRPPPLLLSSSSSSSSRSSSSSSVSETSLAAYRAEAHRDIAGGSGPRSVGQGPGYGAYLALDAREGVFFVERVLLPHEWRRSHGAARANRCTAADQTVPSLPSTASAVLLTASQQRRLLELISVADFLGTQSLVELCANYLAAWLMDRTDEEIVESFLVETAGEGSSTTSASAARFGLTGASPFQEPWLKRPAAPSTTDGAATEAPTSSAQRSTDARARTELKATRKKDAPAAMVAPQRKTAGRGKRGKGTEEPVHDEGEEKRNEKDSPSAAEAASASNARPRRALLSGDQRLSVVRQVKRSGSIMISPY</sequence>
<dbReference type="InterPro" id="IPR011333">
    <property type="entry name" value="SKP1/BTB/POZ_sf"/>
</dbReference>
<feature type="compositionally biased region" description="Basic and acidic residues" evidence="1">
    <location>
        <begin position="247"/>
        <end position="258"/>
    </location>
</feature>
<organism evidence="2 3">
    <name type="scientific">Leptomonas pyrrhocoris</name>
    <name type="common">Firebug parasite</name>
    <dbReference type="NCBI Taxonomy" id="157538"/>
    <lineage>
        <taxon>Eukaryota</taxon>
        <taxon>Discoba</taxon>
        <taxon>Euglenozoa</taxon>
        <taxon>Kinetoplastea</taxon>
        <taxon>Metakinetoplastina</taxon>
        <taxon>Trypanosomatida</taxon>
        <taxon>Trypanosomatidae</taxon>
        <taxon>Leishmaniinae</taxon>
        <taxon>Leptomonas</taxon>
    </lineage>
</organism>
<dbReference type="InterPro" id="IPR036296">
    <property type="entry name" value="SKP1-like_dim_sf"/>
</dbReference>
<dbReference type="OMA" id="HANRLRH"/>
<dbReference type="Gene3D" id="3.30.710.10">
    <property type="entry name" value="Potassium Channel Kv1.1, Chain A"/>
    <property type="match status" value="1"/>
</dbReference>
<keyword evidence="3" id="KW-1185">Reference proteome</keyword>
<evidence type="ECO:0000256" key="1">
    <source>
        <dbReference type="SAM" id="MobiDB-lite"/>
    </source>
</evidence>
<feature type="region of interest" description="Disordered" evidence="1">
    <location>
        <begin position="475"/>
        <end position="588"/>
    </location>
</feature>
<reference evidence="2 3" key="1">
    <citation type="submission" date="2015-07" db="EMBL/GenBank/DDBJ databases">
        <title>High-quality genome of monoxenous trypanosomatid Leptomonas pyrrhocoris.</title>
        <authorList>
            <person name="Flegontov P."/>
            <person name="Butenko A."/>
            <person name="Firsov S."/>
            <person name="Vlcek C."/>
            <person name="Logacheva M.D."/>
            <person name="Field M."/>
            <person name="Filatov D."/>
            <person name="Flegontova O."/>
            <person name="Gerasimov E."/>
            <person name="Jackson A.P."/>
            <person name="Kelly S."/>
            <person name="Opperdoes F."/>
            <person name="O'Reilly A."/>
            <person name="Votypka J."/>
            <person name="Yurchenko V."/>
            <person name="Lukes J."/>
        </authorList>
    </citation>
    <scope>NUCLEOTIDE SEQUENCE [LARGE SCALE GENOMIC DNA]</scope>
    <source>
        <strain evidence="2">H10</strain>
    </source>
</reference>
<feature type="region of interest" description="Disordered" evidence="1">
    <location>
        <begin position="296"/>
        <end position="318"/>
    </location>
</feature>
<evidence type="ECO:0000313" key="2">
    <source>
        <dbReference type="EMBL" id="KPA81121.1"/>
    </source>
</evidence>
<accession>A0A0N0VFG7</accession>
<feature type="compositionally biased region" description="Low complexity" evidence="1">
    <location>
        <begin position="562"/>
        <end position="581"/>
    </location>
</feature>
<dbReference type="RefSeq" id="XP_015659560.1">
    <property type="nucleotide sequence ID" value="XM_015802159.1"/>
</dbReference>
<feature type="compositionally biased region" description="Basic and acidic residues" evidence="1">
    <location>
        <begin position="542"/>
        <end position="561"/>
    </location>
</feature>
<protein>
    <submittedName>
        <fullName evidence="2">Uncharacterized protein</fullName>
    </submittedName>
</protein>
<dbReference type="GO" id="GO:0006511">
    <property type="term" value="P:ubiquitin-dependent protein catabolic process"/>
    <property type="evidence" value="ECO:0007669"/>
    <property type="project" value="InterPro"/>
</dbReference>
<dbReference type="SUPFAM" id="SSF81382">
    <property type="entry name" value="Skp1 dimerisation domain-like"/>
    <property type="match status" value="1"/>
</dbReference>
<dbReference type="OrthoDB" id="267168at2759"/>